<dbReference type="InterPro" id="IPR002104">
    <property type="entry name" value="Integrase_catalytic"/>
</dbReference>
<dbReference type="CDD" id="cd01189">
    <property type="entry name" value="INT_ICEBs1_C_like"/>
    <property type="match status" value="1"/>
</dbReference>
<dbReference type="GO" id="GO:0015074">
    <property type="term" value="P:DNA integration"/>
    <property type="evidence" value="ECO:0007669"/>
    <property type="project" value="UniProtKB-KW"/>
</dbReference>
<keyword evidence="2" id="KW-0229">DNA integration</keyword>
<accession>A0A6N9JUC3</accession>
<dbReference type="PANTHER" id="PTHR30629:SF2">
    <property type="entry name" value="PROPHAGE INTEGRASE INTS-RELATED"/>
    <property type="match status" value="1"/>
</dbReference>
<feature type="domain" description="Tyr recombinase" evidence="4">
    <location>
        <begin position="174"/>
        <end position="371"/>
    </location>
</feature>
<dbReference type="Proteomes" id="UP000449249">
    <property type="component" value="Unassembled WGS sequence"/>
</dbReference>
<comment type="similarity">
    <text evidence="1">Belongs to the 'phage' integrase family.</text>
</comment>
<dbReference type="GO" id="GO:0003677">
    <property type="term" value="F:DNA binding"/>
    <property type="evidence" value="ECO:0007669"/>
    <property type="project" value="InterPro"/>
</dbReference>
<evidence type="ECO:0000256" key="2">
    <source>
        <dbReference type="ARBA" id="ARBA00022908"/>
    </source>
</evidence>
<dbReference type="SUPFAM" id="SSF56349">
    <property type="entry name" value="DNA breaking-rejoining enzymes"/>
    <property type="match status" value="1"/>
</dbReference>
<dbReference type="InterPro" id="IPR011010">
    <property type="entry name" value="DNA_brk_join_enz"/>
</dbReference>
<dbReference type="PANTHER" id="PTHR30629">
    <property type="entry name" value="PROPHAGE INTEGRASE"/>
    <property type="match status" value="1"/>
</dbReference>
<protein>
    <submittedName>
        <fullName evidence="5">Tyrosine-type recombinase/integrase</fullName>
    </submittedName>
</protein>
<organism evidence="5 6">
    <name type="scientific">Dorea longicatena</name>
    <dbReference type="NCBI Taxonomy" id="88431"/>
    <lineage>
        <taxon>Bacteria</taxon>
        <taxon>Bacillati</taxon>
        <taxon>Bacillota</taxon>
        <taxon>Clostridia</taxon>
        <taxon>Lachnospirales</taxon>
        <taxon>Lachnospiraceae</taxon>
        <taxon>Dorea</taxon>
    </lineage>
</organism>
<keyword evidence="3" id="KW-0233">DNA recombination</keyword>
<dbReference type="EMBL" id="WWSH01000002">
    <property type="protein sequence ID" value="MZK09349.1"/>
    <property type="molecule type" value="Genomic_DNA"/>
</dbReference>
<comment type="caution">
    <text evidence="5">The sequence shown here is derived from an EMBL/GenBank/DDBJ whole genome shotgun (WGS) entry which is preliminary data.</text>
</comment>
<dbReference type="Gene3D" id="1.10.443.10">
    <property type="entry name" value="Intergrase catalytic core"/>
    <property type="match status" value="1"/>
</dbReference>
<reference evidence="5 6" key="1">
    <citation type="journal article" date="2019" name="Nat. Med.">
        <title>A library of human gut bacterial isolates paired with longitudinal multiomics data enables mechanistic microbiome research.</title>
        <authorList>
            <person name="Poyet M."/>
            <person name="Groussin M."/>
            <person name="Gibbons S.M."/>
            <person name="Avila-Pacheco J."/>
            <person name="Jiang X."/>
            <person name="Kearney S.M."/>
            <person name="Perrotta A.R."/>
            <person name="Berdy B."/>
            <person name="Zhao S."/>
            <person name="Lieberman T.D."/>
            <person name="Swanson P.K."/>
            <person name="Smith M."/>
            <person name="Roesemann S."/>
            <person name="Alexander J.E."/>
            <person name="Rich S.A."/>
            <person name="Livny J."/>
            <person name="Vlamakis H."/>
            <person name="Clish C."/>
            <person name="Bullock K."/>
            <person name="Deik A."/>
            <person name="Scott J."/>
            <person name="Pierce K.A."/>
            <person name="Xavier R.J."/>
            <person name="Alm E.J."/>
        </authorList>
    </citation>
    <scope>NUCLEOTIDE SEQUENCE [LARGE SCALE GENOMIC DNA]</scope>
    <source>
        <strain evidence="5 6">BIOML-A1</strain>
    </source>
</reference>
<name>A0A6N9JUC3_9FIRM</name>
<gene>
    <name evidence="5" type="ORF">GT576_03060</name>
</gene>
<sequence length="376" mass="43757">MWSEQLSNGKVKFIERYTDPLTLKLHRVSCTMVKDTNSTRKQAQAILAEKIEQKLEKISMSAAVRKEKLRLDQLCAMYNTFQKTARAPSTYSRNLHACNSLCRILGEDTLVSQLTAGYVNEKLAEQNEAVGTTNERITRFKALIRWGYENDYIADVAWINKIRKEKDIKKKEKLEDKYLEREELQTLLNNLTVPRWRMLASFAALSGLRVGEIIALHDSDVNLDKRIISVTKNYDSNNKVIGYTKTSCSYREVYIQDELLTLCRQIRFFIKKEQLLTGVRSPLFIPDVSGDHVHYWAYNKCLKETAHRVLNKDVEITTHVLRHTHVALMAEQLVPLEVISRRIGHADSKVTREIYFHITKKMRERDNQLIRNVKIL</sequence>
<dbReference type="RefSeq" id="WP_161170084.1">
    <property type="nucleotide sequence ID" value="NZ_JBCPDW010000002.1"/>
</dbReference>
<evidence type="ECO:0000256" key="1">
    <source>
        <dbReference type="ARBA" id="ARBA00008857"/>
    </source>
</evidence>
<evidence type="ECO:0000313" key="5">
    <source>
        <dbReference type="EMBL" id="MZK09349.1"/>
    </source>
</evidence>
<dbReference type="PROSITE" id="PS51898">
    <property type="entry name" value="TYR_RECOMBINASE"/>
    <property type="match status" value="1"/>
</dbReference>
<dbReference type="InterPro" id="IPR013762">
    <property type="entry name" value="Integrase-like_cat_sf"/>
</dbReference>
<dbReference type="Pfam" id="PF00589">
    <property type="entry name" value="Phage_integrase"/>
    <property type="match status" value="1"/>
</dbReference>
<evidence type="ECO:0000256" key="3">
    <source>
        <dbReference type="ARBA" id="ARBA00023172"/>
    </source>
</evidence>
<dbReference type="GO" id="GO:0006310">
    <property type="term" value="P:DNA recombination"/>
    <property type="evidence" value="ECO:0007669"/>
    <property type="project" value="UniProtKB-KW"/>
</dbReference>
<dbReference type="InterPro" id="IPR050808">
    <property type="entry name" value="Phage_Integrase"/>
</dbReference>
<proteinExistence type="inferred from homology"/>
<evidence type="ECO:0000259" key="4">
    <source>
        <dbReference type="PROSITE" id="PS51898"/>
    </source>
</evidence>
<dbReference type="AlphaFoldDB" id="A0A6N9JUC3"/>
<evidence type="ECO:0000313" key="6">
    <source>
        <dbReference type="Proteomes" id="UP000449249"/>
    </source>
</evidence>